<protein>
    <recommendedName>
        <fullName evidence="8">RRM domain-containing protein</fullName>
    </recommendedName>
</protein>
<evidence type="ECO:0000256" key="5">
    <source>
        <dbReference type="ARBA" id="ARBA00023242"/>
    </source>
</evidence>
<dbReference type="CDD" id="cd12365">
    <property type="entry name" value="RRM_RNPS1"/>
    <property type="match status" value="1"/>
</dbReference>
<feature type="region of interest" description="Disordered" evidence="7">
    <location>
        <begin position="339"/>
        <end position="367"/>
    </location>
</feature>
<feature type="domain" description="RRM" evidence="8">
    <location>
        <begin position="368"/>
        <end position="446"/>
    </location>
</feature>
<dbReference type="InterPro" id="IPR035979">
    <property type="entry name" value="RBD_domain_sf"/>
</dbReference>
<evidence type="ECO:0000259" key="8">
    <source>
        <dbReference type="PROSITE" id="PS50102"/>
    </source>
</evidence>
<dbReference type="GO" id="GO:0061574">
    <property type="term" value="C:ASAP complex"/>
    <property type="evidence" value="ECO:0007669"/>
    <property type="project" value="TreeGrafter"/>
</dbReference>
<evidence type="ECO:0000256" key="2">
    <source>
        <dbReference type="ARBA" id="ARBA00022664"/>
    </source>
</evidence>
<feature type="compositionally biased region" description="Basic residues" evidence="7">
    <location>
        <begin position="603"/>
        <end position="616"/>
    </location>
</feature>
<keyword evidence="2" id="KW-0507">mRNA processing</keyword>
<dbReference type="GO" id="GO:0005654">
    <property type="term" value="C:nucleoplasm"/>
    <property type="evidence" value="ECO:0007669"/>
    <property type="project" value="TreeGrafter"/>
</dbReference>
<feature type="compositionally biased region" description="Basic residues" evidence="7">
    <location>
        <begin position="534"/>
        <end position="550"/>
    </location>
</feature>
<feature type="non-terminal residue" evidence="9">
    <location>
        <position position="645"/>
    </location>
</feature>
<dbReference type="Proteomes" id="UP000824469">
    <property type="component" value="Unassembled WGS sequence"/>
</dbReference>
<keyword evidence="3 6" id="KW-0694">RNA-binding</keyword>
<dbReference type="Pfam" id="PF00076">
    <property type="entry name" value="RRM_1"/>
    <property type="match status" value="1"/>
</dbReference>
<dbReference type="GO" id="GO:0000398">
    <property type="term" value="P:mRNA splicing, via spliceosome"/>
    <property type="evidence" value="ECO:0007669"/>
    <property type="project" value="TreeGrafter"/>
</dbReference>
<evidence type="ECO:0000256" key="3">
    <source>
        <dbReference type="ARBA" id="ARBA00022884"/>
    </source>
</evidence>
<evidence type="ECO:0000256" key="1">
    <source>
        <dbReference type="ARBA" id="ARBA00004123"/>
    </source>
</evidence>
<dbReference type="SMART" id="SM00360">
    <property type="entry name" value="RRM"/>
    <property type="match status" value="1"/>
</dbReference>
<keyword evidence="4" id="KW-0508">mRNA splicing</keyword>
<accession>A0AA38CH11</accession>
<dbReference type="InterPro" id="IPR000504">
    <property type="entry name" value="RRM_dom"/>
</dbReference>
<dbReference type="OMA" id="QWAIVND"/>
<dbReference type="SUPFAM" id="SSF54928">
    <property type="entry name" value="RNA-binding domain, RBD"/>
    <property type="match status" value="1"/>
</dbReference>
<dbReference type="InterPro" id="IPR034201">
    <property type="entry name" value="RNPS1_RRM"/>
</dbReference>
<dbReference type="GO" id="GO:0003723">
    <property type="term" value="F:RNA binding"/>
    <property type="evidence" value="ECO:0007669"/>
    <property type="project" value="UniProtKB-UniRule"/>
</dbReference>
<organism evidence="9 10">
    <name type="scientific">Taxus chinensis</name>
    <name type="common">Chinese yew</name>
    <name type="synonym">Taxus wallichiana var. chinensis</name>
    <dbReference type="NCBI Taxonomy" id="29808"/>
    <lineage>
        <taxon>Eukaryota</taxon>
        <taxon>Viridiplantae</taxon>
        <taxon>Streptophyta</taxon>
        <taxon>Embryophyta</taxon>
        <taxon>Tracheophyta</taxon>
        <taxon>Spermatophyta</taxon>
        <taxon>Pinopsida</taxon>
        <taxon>Pinidae</taxon>
        <taxon>Conifers II</taxon>
        <taxon>Cupressales</taxon>
        <taxon>Taxaceae</taxon>
        <taxon>Taxus</taxon>
    </lineage>
</organism>
<comment type="caution">
    <text evidence="9">The sequence shown here is derived from an EMBL/GenBank/DDBJ whole genome shotgun (WGS) entry which is preliminary data.</text>
</comment>
<dbReference type="FunFam" id="3.30.70.330:FF:000461">
    <property type="entry name" value="Serine/arginine-rich splicing factor SR45"/>
    <property type="match status" value="1"/>
</dbReference>
<dbReference type="PROSITE" id="PS50102">
    <property type="entry name" value="RRM"/>
    <property type="match status" value="1"/>
</dbReference>
<keyword evidence="5" id="KW-0539">Nucleus</keyword>
<feature type="compositionally biased region" description="Basic residues" evidence="7">
    <location>
        <begin position="490"/>
        <end position="504"/>
    </location>
</feature>
<feature type="compositionally biased region" description="Basic and acidic residues" evidence="7">
    <location>
        <begin position="476"/>
        <end position="489"/>
    </location>
</feature>
<name>A0AA38CH11_TAXCH</name>
<feature type="region of interest" description="Disordered" evidence="7">
    <location>
        <begin position="444"/>
        <end position="645"/>
    </location>
</feature>
<evidence type="ECO:0000256" key="6">
    <source>
        <dbReference type="PROSITE-ProRule" id="PRU00176"/>
    </source>
</evidence>
<keyword evidence="10" id="KW-1185">Reference proteome</keyword>
<dbReference type="InterPro" id="IPR012677">
    <property type="entry name" value="Nucleotide-bd_a/b_plait_sf"/>
</dbReference>
<reference evidence="9 10" key="1">
    <citation type="journal article" date="2021" name="Nat. Plants">
        <title>The Taxus genome provides insights into paclitaxel biosynthesis.</title>
        <authorList>
            <person name="Xiong X."/>
            <person name="Gou J."/>
            <person name="Liao Q."/>
            <person name="Li Y."/>
            <person name="Zhou Q."/>
            <person name="Bi G."/>
            <person name="Li C."/>
            <person name="Du R."/>
            <person name="Wang X."/>
            <person name="Sun T."/>
            <person name="Guo L."/>
            <person name="Liang H."/>
            <person name="Lu P."/>
            <person name="Wu Y."/>
            <person name="Zhang Z."/>
            <person name="Ro D.K."/>
            <person name="Shang Y."/>
            <person name="Huang S."/>
            <person name="Yan J."/>
        </authorList>
    </citation>
    <scope>NUCLEOTIDE SEQUENCE [LARGE SCALE GENOMIC DNA]</scope>
    <source>
        <strain evidence="9">Ta-2019</strain>
    </source>
</reference>
<dbReference type="Gene3D" id="3.30.70.330">
    <property type="match status" value="1"/>
</dbReference>
<dbReference type="PANTHER" id="PTHR15481:SF0">
    <property type="entry name" value="LD23870P-RELATED"/>
    <property type="match status" value="1"/>
</dbReference>
<gene>
    <name evidence="9" type="ORF">KI387_012038</name>
</gene>
<proteinExistence type="predicted"/>
<evidence type="ECO:0000313" key="10">
    <source>
        <dbReference type="Proteomes" id="UP000824469"/>
    </source>
</evidence>
<dbReference type="EMBL" id="JAHRHJ020000009">
    <property type="protein sequence ID" value="KAH9300455.1"/>
    <property type="molecule type" value="Genomic_DNA"/>
</dbReference>
<feature type="compositionally biased region" description="Basic and acidic residues" evidence="7">
    <location>
        <begin position="505"/>
        <end position="518"/>
    </location>
</feature>
<sequence length="645" mass="72271">MPQEELRKITKPTVTIWKEKDNIVLDRNVEWLIGVDECDKRWETKDEEDMIGVDVSKGIFDRVADREDLFVVIDKLGKEYWGRPGDVAIGKDIGKDVKVEIGGFFYMIDIWVVGIDRDVGIFGIFGDVGDVITDGVDIMGNVGVFLGVEVGGTGCFINVSRGVVIGVFEVDVGEGIDVRDVGICVDISGAEIGVKDESNVVDCGVLKVEEVDGIVKFDVDVIRILEGVGSRQGINFDIDVWGTVWFLCIFLPFDLEEFERWRSVSVGERHLHLLQPHTHHLHLRLRAQAHLRLGQGPGPGRGRDLCPRILPRTGLGVETLQGKEGKHALTLSFGSPVATARRACTPPPPEQPRKSSPIRKSSPPPESVVLHIGNLSRNVNEAHLKEIFSNFGEVVNVELSMDRVVQLPKGYGYVEFKTRPDAEKALLHMNGGQVDGNVITARFTLPQRTRTSPPPRAVVVPPKRDLSMRDTTAPDAVKDGAVRHRESPPLRRKSRSPLRRSPIHRRGDSPRRRGDSPARRRPVSPPRRNSSPPFRRRNRSPIRTSPRRMRGSPVGRLRSPLSHRRRSPPRRGRTPPRRSSPVRRRTRSPPRRSVRSRSTSRSPVRRARTPPRKRGKSSSSSSESPIPRKRSPRGDRKISRSRSPR</sequence>
<dbReference type="PANTHER" id="PTHR15481">
    <property type="entry name" value="RIBONUCLEIC ACID BINDING PROTEIN S1"/>
    <property type="match status" value="1"/>
</dbReference>
<dbReference type="GO" id="GO:0005737">
    <property type="term" value="C:cytoplasm"/>
    <property type="evidence" value="ECO:0007669"/>
    <property type="project" value="TreeGrafter"/>
</dbReference>
<dbReference type="AlphaFoldDB" id="A0AA38CH11"/>
<feature type="compositionally biased region" description="Basic residues" evidence="7">
    <location>
        <begin position="561"/>
        <end position="595"/>
    </location>
</feature>
<evidence type="ECO:0000313" key="9">
    <source>
        <dbReference type="EMBL" id="KAH9300455.1"/>
    </source>
</evidence>
<evidence type="ECO:0000256" key="4">
    <source>
        <dbReference type="ARBA" id="ARBA00023187"/>
    </source>
</evidence>
<evidence type="ECO:0000256" key="7">
    <source>
        <dbReference type="SAM" id="MobiDB-lite"/>
    </source>
</evidence>
<comment type="subcellular location">
    <subcellularLocation>
        <location evidence="1">Nucleus</location>
    </subcellularLocation>
</comment>